<protein>
    <submittedName>
        <fullName evidence="1">Uncharacterized protein</fullName>
    </submittedName>
</protein>
<gene>
    <name evidence="1" type="ORF">Pfl04_13030</name>
</gene>
<organism evidence="1 2">
    <name type="scientific">Planosporangium flavigriseum</name>
    <dbReference type="NCBI Taxonomy" id="373681"/>
    <lineage>
        <taxon>Bacteria</taxon>
        <taxon>Bacillati</taxon>
        <taxon>Actinomycetota</taxon>
        <taxon>Actinomycetes</taxon>
        <taxon>Micromonosporales</taxon>
        <taxon>Micromonosporaceae</taxon>
        <taxon>Planosporangium</taxon>
    </lineage>
</organism>
<evidence type="ECO:0000313" key="2">
    <source>
        <dbReference type="Proteomes" id="UP000653674"/>
    </source>
</evidence>
<sequence>MTARGVRATLPATTYHRPSPLSPEWVVSALAEDGSSNGQYDFARLPGSNALWGPLAVSFAHRVDVGGPWRRRSTVEGAWDGLSHFLRWLTGAHPAVTTLASLTVAHWREYVLAQPTSVTASRVTRVKALLLESGALQPEVARAVEGRSKRYQAKVQPSLTSEQARLLQREALRTVVTMARRVRQGWTLLNKHRACALDPDSADGQWGALLHHVYEHHDVPRYTKGRAVASEVSGLTGHRRSLAVFTRLYMTAEEAAAACAVLALAEGFNPDIIRNLSVNDISRVDAQDGTEPTVFRVKIDKPRRQALRFGSANLVETSRHTPAHVLRLVLESTAPARAQLAELGVEADALFLHLRGGMQGRGSASLPPLTSTYGQSQPSWSRAWRSWLSSLPGDIPHVTLQGLRRFAVTTGRAQGHTEATNANIYRLNDAGVRAAQKPLIAEGIQHAFDAAQAVVLATPATADNSIDATLAASIDAGDLDTPTATCTNYEHSPFDNDRVCTASFLLCLACRNAVVVPRLLPRLCYLLERLDALRGNVSEDLWRRYYAPHWQRLTHLLDSHFASAERAAARDSLTTTDQDMIDALLRRRFDA</sequence>
<comment type="caution">
    <text evidence="1">The sequence shown here is derived from an EMBL/GenBank/DDBJ whole genome shotgun (WGS) entry which is preliminary data.</text>
</comment>
<dbReference type="AlphaFoldDB" id="A0A8J3LK84"/>
<evidence type="ECO:0000313" key="1">
    <source>
        <dbReference type="EMBL" id="GIG72899.1"/>
    </source>
</evidence>
<keyword evidence="2" id="KW-1185">Reference proteome</keyword>
<dbReference type="Proteomes" id="UP000653674">
    <property type="component" value="Unassembled WGS sequence"/>
</dbReference>
<reference evidence="1" key="1">
    <citation type="submission" date="2021-01" db="EMBL/GenBank/DDBJ databases">
        <title>Whole genome shotgun sequence of Planosporangium flavigriseum NBRC 105377.</title>
        <authorList>
            <person name="Komaki H."/>
            <person name="Tamura T."/>
        </authorList>
    </citation>
    <scope>NUCLEOTIDE SEQUENCE</scope>
    <source>
        <strain evidence="1">NBRC 105377</strain>
    </source>
</reference>
<accession>A0A8J3LK84</accession>
<proteinExistence type="predicted"/>
<dbReference type="RefSeq" id="WP_168073680.1">
    <property type="nucleotide sequence ID" value="NZ_BAAAQJ010000016.1"/>
</dbReference>
<dbReference type="EMBL" id="BONU01000006">
    <property type="protein sequence ID" value="GIG72899.1"/>
    <property type="molecule type" value="Genomic_DNA"/>
</dbReference>
<name>A0A8J3LK84_9ACTN</name>